<evidence type="ECO:0000256" key="1">
    <source>
        <dbReference type="SAM" id="Coils"/>
    </source>
</evidence>
<feature type="compositionally biased region" description="Low complexity" evidence="2">
    <location>
        <begin position="29"/>
        <end position="45"/>
    </location>
</feature>
<comment type="caution">
    <text evidence="3">The sequence shown here is derived from an EMBL/GenBank/DDBJ whole genome shotgun (WGS) entry which is preliminary data.</text>
</comment>
<name>A0A397S6P5_9GLOM</name>
<dbReference type="EMBL" id="QKYT01000709">
    <property type="protein sequence ID" value="RIA82053.1"/>
    <property type="molecule type" value="Genomic_DNA"/>
</dbReference>
<evidence type="ECO:0000313" key="3">
    <source>
        <dbReference type="EMBL" id="RIA82053.1"/>
    </source>
</evidence>
<evidence type="ECO:0000313" key="4">
    <source>
        <dbReference type="Proteomes" id="UP000265703"/>
    </source>
</evidence>
<organism evidence="3 4">
    <name type="scientific">Glomus cerebriforme</name>
    <dbReference type="NCBI Taxonomy" id="658196"/>
    <lineage>
        <taxon>Eukaryota</taxon>
        <taxon>Fungi</taxon>
        <taxon>Fungi incertae sedis</taxon>
        <taxon>Mucoromycota</taxon>
        <taxon>Glomeromycotina</taxon>
        <taxon>Glomeromycetes</taxon>
        <taxon>Glomerales</taxon>
        <taxon>Glomeraceae</taxon>
        <taxon>Glomus</taxon>
    </lineage>
</organism>
<dbReference type="AlphaFoldDB" id="A0A397S6P5"/>
<feature type="region of interest" description="Disordered" evidence="2">
    <location>
        <begin position="1"/>
        <end position="45"/>
    </location>
</feature>
<proteinExistence type="predicted"/>
<gene>
    <name evidence="3" type="ORF">C1645_528164</name>
</gene>
<feature type="compositionally biased region" description="Low complexity" evidence="2">
    <location>
        <begin position="532"/>
        <end position="544"/>
    </location>
</feature>
<sequence length="544" mass="63248">MMSTNDNNSSLGPIDVDNSSNPHLDQQLSENNSHNSCSNNTQILENNSNYSSMNQQQNNVPISNEFNKNELENEILRLKTELEKSKENFKLREEEYEKYEKENEQKIIELKNKTIEQETTIKDLQYYTKKIETSHTKLRQRLKDKKTEIQSLKQKNSELEDEASNYQSALGVATNFEMSDDDINHNVQLNDDILSLQDKIDDYVTNLVRSKVDVKFEEIAKLLPRYECQYKIDFNNPDKQFVKAILQRHVLETIFEFANYYFSQNKEDHYLESDVAKKTDELYELMEKFSWTRDGTDEITKVTPIKLRQVVYVALGMRGLGDMIKSDNKYLHKSVEKFSEDLNNSMNQYRVLIDPKKKEDIDALAKILIQEVFRIFYFRLKIQEPVPQYYWFNCGDKVNKMCMEASWDEEEIDDLVVELCTFPLIYQDINSNQKIFTLAKVFTRHVPKSSILQNVGTTIGRAFRSITGYDNSDQVERSNDFTVQNTTASDESDESDGSDESGESGEYDQSSTDHSTDHSVDTETEESEEGNVETNTVETTAENN</sequence>
<keyword evidence="4" id="KW-1185">Reference proteome</keyword>
<dbReference type="Proteomes" id="UP000265703">
    <property type="component" value="Unassembled WGS sequence"/>
</dbReference>
<feature type="coiled-coil region" evidence="1">
    <location>
        <begin position="68"/>
        <end position="169"/>
    </location>
</feature>
<feature type="compositionally biased region" description="Acidic residues" evidence="2">
    <location>
        <begin position="522"/>
        <end position="531"/>
    </location>
</feature>
<feature type="compositionally biased region" description="Acidic residues" evidence="2">
    <location>
        <begin position="490"/>
        <end position="506"/>
    </location>
</feature>
<accession>A0A397S6P5</accession>
<feature type="region of interest" description="Disordered" evidence="2">
    <location>
        <begin position="474"/>
        <end position="544"/>
    </location>
</feature>
<dbReference type="OrthoDB" id="2376252at2759"/>
<feature type="compositionally biased region" description="Polar residues" evidence="2">
    <location>
        <begin position="1"/>
        <end position="28"/>
    </location>
</feature>
<evidence type="ECO:0000256" key="2">
    <source>
        <dbReference type="SAM" id="MobiDB-lite"/>
    </source>
</evidence>
<reference evidence="3 4" key="1">
    <citation type="submission" date="2018-06" db="EMBL/GenBank/DDBJ databases">
        <title>Comparative genomics reveals the genomic features of Rhizophagus irregularis, R. cerebriforme, R. diaphanum and Gigaspora rosea, and their symbiotic lifestyle signature.</title>
        <authorList>
            <person name="Morin E."/>
            <person name="San Clemente H."/>
            <person name="Chen E.C.H."/>
            <person name="De La Providencia I."/>
            <person name="Hainaut M."/>
            <person name="Kuo A."/>
            <person name="Kohler A."/>
            <person name="Murat C."/>
            <person name="Tang N."/>
            <person name="Roy S."/>
            <person name="Loubradou J."/>
            <person name="Henrissat B."/>
            <person name="Grigoriev I.V."/>
            <person name="Corradi N."/>
            <person name="Roux C."/>
            <person name="Martin F.M."/>
        </authorList>
    </citation>
    <scope>NUCLEOTIDE SEQUENCE [LARGE SCALE GENOMIC DNA]</scope>
    <source>
        <strain evidence="3 4">DAOM 227022</strain>
    </source>
</reference>
<protein>
    <submittedName>
        <fullName evidence="3">Uncharacterized protein</fullName>
    </submittedName>
</protein>
<keyword evidence="1" id="KW-0175">Coiled coil</keyword>